<dbReference type="Pfam" id="PF20567">
    <property type="entry name" value="DUF6776"/>
    <property type="match status" value="1"/>
</dbReference>
<organism evidence="2 3">
    <name type="scientific">Advenella faeciporci</name>
    <dbReference type="NCBI Taxonomy" id="797535"/>
    <lineage>
        <taxon>Bacteria</taxon>
        <taxon>Pseudomonadati</taxon>
        <taxon>Pseudomonadota</taxon>
        <taxon>Betaproteobacteria</taxon>
        <taxon>Burkholderiales</taxon>
        <taxon>Alcaligenaceae</taxon>
    </lineage>
</organism>
<sequence>MAARIFLLAVGVVVGATSSYYITQNVVQRKMLGVENEHIASLVDKVKQGELQIQSLQGKLDAANAQMVIDKSAIVEFNRQVSKLQDEISRSTEELLRYEQLIPSKSNMHVSVREFDAVKEGARIRYKVLLTRTQKQPAVFSGRLHFEAKGKMNGKATTVVLKPEPVVKSAENGTPATEKAGNGALNLQFSRIELAQGLLVIPDGFIPESVTLKVVEGKNTRVTRTLKLKS</sequence>
<evidence type="ECO:0000313" key="2">
    <source>
        <dbReference type="EMBL" id="GGW86355.1"/>
    </source>
</evidence>
<reference evidence="2" key="2">
    <citation type="submission" date="2020-09" db="EMBL/GenBank/DDBJ databases">
        <authorList>
            <person name="Sun Q."/>
            <person name="Kim S."/>
        </authorList>
    </citation>
    <scope>NUCLEOTIDE SEQUENCE</scope>
    <source>
        <strain evidence="2">KCTC 23732</strain>
    </source>
</reference>
<dbReference type="EMBL" id="BMYS01000009">
    <property type="protein sequence ID" value="GGW86355.1"/>
    <property type="molecule type" value="Genomic_DNA"/>
</dbReference>
<reference evidence="2" key="1">
    <citation type="journal article" date="2014" name="Int. J. Syst. Evol. Microbiol.">
        <title>Complete genome sequence of Corynebacterium casei LMG S-19264T (=DSM 44701T), isolated from a smear-ripened cheese.</title>
        <authorList>
            <consortium name="US DOE Joint Genome Institute (JGI-PGF)"/>
            <person name="Walter F."/>
            <person name="Albersmeier A."/>
            <person name="Kalinowski J."/>
            <person name="Ruckert C."/>
        </authorList>
    </citation>
    <scope>NUCLEOTIDE SEQUENCE</scope>
    <source>
        <strain evidence="2">KCTC 23732</strain>
    </source>
</reference>
<dbReference type="Proteomes" id="UP000608345">
    <property type="component" value="Unassembled WGS sequence"/>
</dbReference>
<proteinExistence type="predicted"/>
<dbReference type="SUPFAM" id="SSF90242">
    <property type="entry name" value="Dimerization motif of sir4"/>
    <property type="match status" value="1"/>
</dbReference>
<comment type="caution">
    <text evidence="2">The sequence shown here is derived from an EMBL/GenBank/DDBJ whole genome shotgun (WGS) entry which is preliminary data.</text>
</comment>
<dbReference type="AlphaFoldDB" id="A0A918JL05"/>
<name>A0A918JL05_9BURK</name>
<evidence type="ECO:0000256" key="1">
    <source>
        <dbReference type="SAM" id="Coils"/>
    </source>
</evidence>
<keyword evidence="1" id="KW-0175">Coiled coil</keyword>
<feature type="coiled-coil region" evidence="1">
    <location>
        <begin position="46"/>
        <end position="101"/>
    </location>
</feature>
<evidence type="ECO:0000313" key="3">
    <source>
        <dbReference type="Proteomes" id="UP000608345"/>
    </source>
</evidence>
<keyword evidence="3" id="KW-1185">Reference proteome</keyword>
<dbReference type="InterPro" id="IPR046703">
    <property type="entry name" value="DUF6776"/>
</dbReference>
<gene>
    <name evidence="2" type="ORF">GCM10011450_15310</name>
</gene>
<accession>A0A918JL05</accession>
<dbReference type="Gene3D" id="1.20.5.730">
    <property type="entry name" value="Single helix bin"/>
    <property type="match status" value="1"/>
</dbReference>
<protein>
    <submittedName>
        <fullName evidence="2">Membrane protein</fullName>
    </submittedName>
</protein>
<dbReference type="RefSeq" id="WP_189384901.1">
    <property type="nucleotide sequence ID" value="NZ_BAABFY010000052.1"/>
</dbReference>